<keyword evidence="3" id="KW-1185">Reference proteome</keyword>
<evidence type="ECO:0000313" key="2">
    <source>
        <dbReference type="EMBL" id="GBG79000.1"/>
    </source>
</evidence>
<feature type="region of interest" description="Disordered" evidence="1">
    <location>
        <begin position="328"/>
        <end position="351"/>
    </location>
</feature>
<dbReference type="Proteomes" id="UP000265515">
    <property type="component" value="Unassembled WGS sequence"/>
</dbReference>
<dbReference type="SUPFAM" id="SSF53098">
    <property type="entry name" value="Ribonuclease H-like"/>
    <property type="match status" value="1"/>
</dbReference>
<gene>
    <name evidence="2" type="ORF">CBR_g28713</name>
</gene>
<reference evidence="2 3" key="1">
    <citation type="journal article" date="2018" name="Cell">
        <title>The Chara Genome: Secondary Complexity and Implications for Plant Terrestrialization.</title>
        <authorList>
            <person name="Nishiyama T."/>
            <person name="Sakayama H."/>
            <person name="Vries J.D."/>
            <person name="Buschmann H."/>
            <person name="Saint-Marcoux D."/>
            <person name="Ullrich K.K."/>
            <person name="Haas F.B."/>
            <person name="Vanderstraeten L."/>
            <person name="Becker D."/>
            <person name="Lang D."/>
            <person name="Vosolsobe S."/>
            <person name="Rombauts S."/>
            <person name="Wilhelmsson P.K.I."/>
            <person name="Janitza P."/>
            <person name="Kern R."/>
            <person name="Heyl A."/>
            <person name="Rumpler F."/>
            <person name="Villalobos L.I.A.C."/>
            <person name="Clay J.M."/>
            <person name="Skokan R."/>
            <person name="Toyoda A."/>
            <person name="Suzuki Y."/>
            <person name="Kagoshima H."/>
            <person name="Schijlen E."/>
            <person name="Tajeshwar N."/>
            <person name="Catarino B."/>
            <person name="Hetherington A.J."/>
            <person name="Saltykova A."/>
            <person name="Bonnot C."/>
            <person name="Breuninger H."/>
            <person name="Symeonidi A."/>
            <person name="Radhakrishnan G.V."/>
            <person name="Van Nieuwerburgh F."/>
            <person name="Deforce D."/>
            <person name="Chang C."/>
            <person name="Karol K.G."/>
            <person name="Hedrich R."/>
            <person name="Ulvskov P."/>
            <person name="Glockner G."/>
            <person name="Delwiche C.F."/>
            <person name="Petrasek J."/>
            <person name="Van de Peer Y."/>
            <person name="Friml J."/>
            <person name="Beilby M."/>
            <person name="Dolan L."/>
            <person name="Kohara Y."/>
            <person name="Sugano S."/>
            <person name="Fujiyama A."/>
            <person name="Delaux P.-M."/>
            <person name="Quint M."/>
            <person name="TheiBen G."/>
            <person name="Hagemann M."/>
            <person name="Harholt J."/>
            <person name="Dunand C."/>
            <person name="Zachgo S."/>
            <person name="Langdale J."/>
            <person name="Maumus F."/>
            <person name="Straeten D.V.D."/>
            <person name="Gould S.B."/>
            <person name="Rensing S.A."/>
        </authorList>
    </citation>
    <scope>NUCLEOTIDE SEQUENCE [LARGE SCALE GENOMIC DNA]</scope>
    <source>
        <strain evidence="2 3">S276</strain>
    </source>
</reference>
<dbReference type="AlphaFoldDB" id="A0A388L9L1"/>
<dbReference type="Gramene" id="GBG79000">
    <property type="protein sequence ID" value="GBG79000"/>
    <property type="gene ID" value="CBR_g28713"/>
</dbReference>
<feature type="region of interest" description="Disordered" evidence="1">
    <location>
        <begin position="269"/>
        <end position="315"/>
    </location>
</feature>
<name>A0A388L9L1_CHABU</name>
<proteinExistence type="predicted"/>
<feature type="compositionally biased region" description="Polar residues" evidence="1">
    <location>
        <begin position="340"/>
        <end position="351"/>
    </location>
</feature>
<evidence type="ECO:0000256" key="1">
    <source>
        <dbReference type="SAM" id="MobiDB-lite"/>
    </source>
</evidence>
<feature type="compositionally biased region" description="Basic residues" evidence="1">
    <location>
        <begin position="279"/>
        <end position="290"/>
    </location>
</feature>
<evidence type="ECO:0000313" key="3">
    <source>
        <dbReference type="Proteomes" id="UP000265515"/>
    </source>
</evidence>
<dbReference type="EMBL" id="BFEA01000309">
    <property type="protein sequence ID" value="GBG79000.1"/>
    <property type="molecule type" value="Genomic_DNA"/>
</dbReference>
<sequence length="551" mass="62075">MRQIGKILRRYNEMIVRCLFAFAILEKDEQDAVLEVFDRRRTMFKSPAHVTAMMLDPKFRERTMSDDDEMQHGLKLALIQFGYPEHSDQHNEVLTAIDKFHSRELSFDDVAVDRGTRSYTHPAYFWESKEKRFLHTTFFAGRILRMWATASPCERAWSRWSFIHFKSRNRLEVARAEKLMRCHWNLWLLDRQPMSDDALNDRPHPYGSWVHYWQQVEEEVPTDQQLVSDRGALVTVTQEELMHARERMRAVSCMEATRRLWESDRRRCRGGGRGGGCRGGRRGGRGRGRRGGPDGRRSVASHGRTTDELLRKPQQGWDKEDFLYKSSSIGGVPATDTTDETQQPVVGSSPTAQCDRATVLPTVAFYVSGSSTGGLDKQGVRIVGRPSALSMETQSTGSVDGARHTAMTEFEDQHGSVLSTKTSDVHATRAAKASLSRPRKKASARKASRSSSHMRSHIGRSSVVHLENGEIAPGDDALDVRGRAATTTDSVAREGAGDAVAGQKRRGSVLIVHDDSTDVAQERPQALMMRGTPIIILKYGRRTEMMEEGDE</sequence>
<feature type="region of interest" description="Disordered" evidence="1">
    <location>
        <begin position="412"/>
        <end position="460"/>
    </location>
</feature>
<accession>A0A388L9L1</accession>
<protein>
    <recommendedName>
        <fullName evidence="4">HAT C-terminal dimerisation domain-containing protein</fullName>
    </recommendedName>
</protein>
<comment type="caution">
    <text evidence="2">The sequence shown here is derived from an EMBL/GenBank/DDBJ whole genome shotgun (WGS) entry which is preliminary data.</text>
</comment>
<feature type="compositionally biased region" description="Basic residues" evidence="1">
    <location>
        <begin position="437"/>
        <end position="458"/>
    </location>
</feature>
<feature type="compositionally biased region" description="Basic and acidic residues" evidence="1">
    <location>
        <begin position="304"/>
        <end position="315"/>
    </location>
</feature>
<evidence type="ECO:0008006" key="4">
    <source>
        <dbReference type="Google" id="ProtNLM"/>
    </source>
</evidence>
<dbReference type="InterPro" id="IPR012337">
    <property type="entry name" value="RNaseH-like_sf"/>
</dbReference>
<organism evidence="2 3">
    <name type="scientific">Chara braunii</name>
    <name type="common">Braun's stonewort</name>
    <dbReference type="NCBI Taxonomy" id="69332"/>
    <lineage>
        <taxon>Eukaryota</taxon>
        <taxon>Viridiplantae</taxon>
        <taxon>Streptophyta</taxon>
        <taxon>Charophyceae</taxon>
        <taxon>Charales</taxon>
        <taxon>Characeae</taxon>
        <taxon>Chara</taxon>
    </lineage>
</organism>